<gene>
    <name evidence="1" type="ORF">AB6713_04370</name>
</gene>
<name>A0ABV4HNT1_9GAMM</name>
<evidence type="ECO:0000313" key="1">
    <source>
        <dbReference type="EMBL" id="MEZ0473853.1"/>
    </source>
</evidence>
<protein>
    <submittedName>
        <fullName evidence="1">DUF3247 family protein</fullName>
    </submittedName>
</protein>
<dbReference type="EMBL" id="JBFWIC010000004">
    <property type="protein sequence ID" value="MEZ0473853.1"/>
    <property type="molecule type" value="Genomic_DNA"/>
</dbReference>
<accession>A0ABV4HNT1</accession>
<reference evidence="1 2" key="1">
    <citation type="submission" date="2024-07" db="EMBL/GenBank/DDBJ databases">
        <title>Luteimonas salilacus sp. nov., isolated from the shore soil of Salt Lake in Tibet of China.</title>
        <authorList>
            <person name="Zhang X."/>
            <person name="Li A."/>
        </authorList>
    </citation>
    <scope>NUCLEOTIDE SEQUENCE [LARGE SCALE GENOMIC DNA]</scope>
    <source>
        <strain evidence="1 2">B3-2-R+30</strain>
    </source>
</reference>
<sequence>MGQFAEHVYTRQEDIARIEARATQLDDEAWVALTLEDGGTVEGVVAVRPTVQTFRDPQGREGVNAVVRIDDAGDQAVAHYIWLDRIREVRHLGSS</sequence>
<dbReference type="RefSeq" id="WP_370562569.1">
    <property type="nucleotide sequence ID" value="NZ_JBFWIB010000002.1"/>
</dbReference>
<keyword evidence="2" id="KW-1185">Reference proteome</keyword>
<comment type="caution">
    <text evidence="1">The sequence shown here is derived from an EMBL/GenBank/DDBJ whole genome shotgun (WGS) entry which is preliminary data.</text>
</comment>
<dbReference type="Gene3D" id="2.30.30.720">
    <property type="entry name" value="Protein of unknown function (DUF3247)"/>
    <property type="match status" value="1"/>
</dbReference>
<proteinExistence type="predicted"/>
<dbReference type="InterPro" id="IPR021649">
    <property type="entry name" value="DUF3247"/>
</dbReference>
<organism evidence="1 2">
    <name type="scientific">Luteimonas salinilitoris</name>
    <dbReference type="NCBI Taxonomy" id="3237697"/>
    <lineage>
        <taxon>Bacteria</taxon>
        <taxon>Pseudomonadati</taxon>
        <taxon>Pseudomonadota</taxon>
        <taxon>Gammaproteobacteria</taxon>
        <taxon>Lysobacterales</taxon>
        <taxon>Lysobacteraceae</taxon>
        <taxon>Luteimonas</taxon>
    </lineage>
</organism>
<dbReference type="Proteomes" id="UP001566331">
    <property type="component" value="Unassembled WGS sequence"/>
</dbReference>
<evidence type="ECO:0000313" key="2">
    <source>
        <dbReference type="Proteomes" id="UP001566331"/>
    </source>
</evidence>
<dbReference type="Pfam" id="PF11607">
    <property type="entry name" value="DUF3247"/>
    <property type="match status" value="1"/>
</dbReference>